<organism evidence="6 7">
    <name type="scientific">Methylobacterium fujisawaense</name>
    <dbReference type="NCBI Taxonomy" id="107400"/>
    <lineage>
        <taxon>Bacteria</taxon>
        <taxon>Pseudomonadati</taxon>
        <taxon>Pseudomonadota</taxon>
        <taxon>Alphaproteobacteria</taxon>
        <taxon>Hyphomicrobiales</taxon>
        <taxon>Methylobacteriaceae</taxon>
        <taxon>Methylobacterium</taxon>
    </lineage>
</organism>
<evidence type="ECO:0000259" key="5">
    <source>
        <dbReference type="PROSITE" id="PS50240"/>
    </source>
</evidence>
<evidence type="ECO:0000256" key="3">
    <source>
        <dbReference type="RuleBase" id="RU363034"/>
    </source>
</evidence>
<evidence type="ECO:0000313" key="7">
    <source>
        <dbReference type="Proteomes" id="UP000565455"/>
    </source>
</evidence>
<keyword evidence="3" id="KW-0720">Serine protease</keyword>
<keyword evidence="2" id="KW-1015">Disulfide bond</keyword>
<keyword evidence="7" id="KW-1185">Reference proteome</keyword>
<evidence type="ECO:0000256" key="4">
    <source>
        <dbReference type="SAM" id="SignalP"/>
    </source>
</evidence>
<protein>
    <recommendedName>
        <fullName evidence="5">Peptidase S1 domain-containing protein</fullName>
    </recommendedName>
</protein>
<gene>
    <name evidence="6" type="ORF">GGQ91_000532</name>
</gene>
<dbReference type="InterPro" id="IPR043504">
    <property type="entry name" value="Peptidase_S1_PA_chymotrypsin"/>
</dbReference>
<dbReference type="InterPro" id="IPR001254">
    <property type="entry name" value="Trypsin_dom"/>
</dbReference>
<keyword evidence="3" id="KW-0378">Hydrolase</keyword>
<feature type="signal peptide" evidence="4">
    <location>
        <begin position="1"/>
        <end position="36"/>
    </location>
</feature>
<dbReference type="InterPro" id="IPR033116">
    <property type="entry name" value="TRYPSIN_SER"/>
</dbReference>
<dbReference type="SUPFAM" id="SSF50494">
    <property type="entry name" value="Trypsin-like serine proteases"/>
    <property type="match status" value="1"/>
</dbReference>
<dbReference type="Proteomes" id="UP000565455">
    <property type="component" value="Unassembled WGS sequence"/>
</dbReference>
<dbReference type="InterPro" id="IPR018114">
    <property type="entry name" value="TRYPSIN_HIS"/>
</dbReference>
<dbReference type="PROSITE" id="PS50240">
    <property type="entry name" value="TRYPSIN_DOM"/>
    <property type="match status" value="1"/>
</dbReference>
<feature type="domain" description="Peptidase S1" evidence="5">
    <location>
        <begin position="43"/>
        <end position="250"/>
    </location>
</feature>
<evidence type="ECO:0000313" key="6">
    <source>
        <dbReference type="EMBL" id="MBA9061171.1"/>
    </source>
</evidence>
<keyword evidence="3" id="KW-0645">Protease</keyword>
<dbReference type="InterPro" id="IPR050430">
    <property type="entry name" value="Peptidase_S1"/>
</dbReference>
<dbReference type="GeneID" id="96602306"/>
<dbReference type="InterPro" id="IPR001314">
    <property type="entry name" value="Peptidase_S1A"/>
</dbReference>
<dbReference type="InterPro" id="IPR009003">
    <property type="entry name" value="Peptidase_S1_PA"/>
</dbReference>
<comment type="caution">
    <text evidence="6">The sequence shown here is derived from an EMBL/GenBank/DDBJ whole genome shotgun (WGS) entry which is preliminary data.</text>
</comment>
<proteinExistence type="inferred from homology"/>
<dbReference type="PANTHER" id="PTHR24276">
    <property type="entry name" value="POLYSERASE-RELATED"/>
    <property type="match status" value="1"/>
</dbReference>
<dbReference type="PROSITE" id="PS00134">
    <property type="entry name" value="TRYPSIN_HIS"/>
    <property type="match status" value="1"/>
</dbReference>
<evidence type="ECO:0000256" key="2">
    <source>
        <dbReference type="ARBA" id="ARBA00023157"/>
    </source>
</evidence>
<comment type="similarity">
    <text evidence="1">Belongs to the peptidase S1 family.</text>
</comment>
<sequence>MPISKRRPVRHPAGGSLAAVLAAAFAAALAPILAFAALPAQAVVGGTEAPAGGAVMVLSSKGGVCTGVVLAPDTVLTAGHCLADAREHSVHFRDAAGEPVLVDVAAQALHPGYAPGAAAARRRSIDLALLRTATPLPTRFAPVTLSAAPARAGEILTLSGYGAAKPGDPRSTGTYRSVGLPVIEPYGPSRVLVWLKGTGGGACQGDSGGPIAGPDGAVLALSAWIGGACGGLTQGILTGPQRGWIDRVLGGWNRTARWTE</sequence>
<dbReference type="SMART" id="SM00020">
    <property type="entry name" value="Tryp_SPc"/>
    <property type="match status" value="1"/>
</dbReference>
<dbReference type="RefSeq" id="WP_182591283.1">
    <property type="nucleotide sequence ID" value="NZ_JACJIM010000001.1"/>
</dbReference>
<dbReference type="PROSITE" id="PS00135">
    <property type="entry name" value="TRYPSIN_SER"/>
    <property type="match status" value="1"/>
</dbReference>
<reference evidence="6 7" key="1">
    <citation type="submission" date="2020-08" db="EMBL/GenBank/DDBJ databases">
        <title>Genomic Encyclopedia of Type Strains, Phase IV (KMG-IV): sequencing the most valuable type-strain genomes for metagenomic binning, comparative biology and taxonomic classification.</title>
        <authorList>
            <person name="Goeker M."/>
        </authorList>
    </citation>
    <scope>NUCLEOTIDE SEQUENCE [LARGE SCALE GENOMIC DNA]</scope>
    <source>
        <strain evidence="6 7">DSM 5686</strain>
    </source>
</reference>
<dbReference type="PANTHER" id="PTHR24276:SF98">
    <property type="entry name" value="FI18310P1-RELATED"/>
    <property type="match status" value="1"/>
</dbReference>
<keyword evidence="4" id="KW-0732">Signal</keyword>
<dbReference type="Pfam" id="PF00089">
    <property type="entry name" value="Trypsin"/>
    <property type="match status" value="1"/>
</dbReference>
<name>A0ABR6D501_9HYPH</name>
<evidence type="ECO:0000256" key="1">
    <source>
        <dbReference type="ARBA" id="ARBA00007664"/>
    </source>
</evidence>
<feature type="chain" id="PRO_5045871774" description="Peptidase S1 domain-containing protein" evidence="4">
    <location>
        <begin position="37"/>
        <end position="260"/>
    </location>
</feature>
<dbReference type="Gene3D" id="2.40.10.10">
    <property type="entry name" value="Trypsin-like serine proteases"/>
    <property type="match status" value="1"/>
</dbReference>
<dbReference type="EMBL" id="JACJIM010000001">
    <property type="protein sequence ID" value="MBA9061171.1"/>
    <property type="molecule type" value="Genomic_DNA"/>
</dbReference>
<dbReference type="PRINTS" id="PR00722">
    <property type="entry name" value="CHYMOTRYPSIN"/>
</dbReference>
<accession>A0ABR6D501</accession>